<reference evidence="3" key="1">
    <citation type="submission" date="2016-11" db="EMBL/GenBank/DDBJ databases">
        <authorList>
            <person name="Sisinthy S."/>
            <person name="Ara S."/>
            <person name="Gundlapally S.R."/>
        </authorList>
    </citation>
    <scope>NUCLEOTIDE SEQUENCE [LARGE SCALE GENOMIC DNA]</scope>
    <source>
        <strain evidence="3">V1-41</strain>
    </source>
</reference>
<sequence length="66" mass="6887">MQCNGMLCNELKRLWHDEQGLTTVEYAVAGALVAVSLVGAFVALGDGIGEGINAMCKVVKNDGSDC</sequence>
<keyword evidence="1" id="KW-1133">Transmembrane helix</keyword>
<keyword evidence="1" id="KW-0812">Transmembrane</keyword>
<protein>
    <recommendedName>
        <fullName evidence="4">Pilus assembly protein</fullName>
    </recommendedName>
</protein>
<dbReference type="RefSeq" id="WP_229793503.1">
    <property type="nucleotide sequence ID" value="NZ_BMYB01000010.1"/>
</dbReference>
<evidence type="ECO:0000313" key="2">
    <source>
        <dbReference type="EMBL" id="PPL15074.1"/>
    </source>
</evidence>
<evidence type="ECO:0000256" key="1">
    <source>
        <dbReference type="SAM" id="Phobius"/>
    </source>
</evidence>
<feature type="transmembrane region" description="Helical" evidence="1">
    <location>
        <begin position="26"/>
        <end position="45"/>
    </location>
</feature>
<dbReference type="EMBL" id="MPZM01000040">
    <property type="protein sequence ID" value="PPL15074.1"/>
    <property type="molecule type" value="Genomic_DNA"/>
</dbReference>
<evidence type="ECO:0000313" key="3">
    <source>
        <dbReference type="Proteomes" id="UP000242231"/>
    </source>
</evidence>
<dbReference type="AlphaFoldDB" id="A0A2P5TJD6"/>
<name>A0A2P5TJD6_9GAMM</name>
<gene>
    <name evidence="2" type="ORF">UN63_13840</name>
</gene>
<organism evidence="2 3">
    <name type="scientific">Oceanisphaera arctica</name>
    <dbReference type="NCBI Taxonomy" id="641510"/>
    <lineage>
        <taxon>Bacteria</taxon>
        <taxon>Pseudomonadati</taxon>
        <taxon>Pseudomonadota</taxon>
        <taxon>Gammaproteobacteria</taxon>
        <taxon>Aeromonadales</taxon>
        <taxon>Aeromonadaceae</taxon>
        <taxon>Oceanisphaera</taxon>
    </lineage>
</organism>
<comment type="caution">
    <text evidence="2">The sequence shown here is derived from an EMBL/GenBank/DDBJ whole genome shotgun (WGS) entry which is preliminary data.</text>
</comment>
<keyword evidence="1" id="KW-0472">Membrane</keyword>
<evidence type="ECO:0008006" key="4">
    <source>
        <dbReference type="Google" id="ProtNLM"/>
    </source>
</evidence>
<dbReference type="Proteomes" id="UP000242231">
    <property type="component" value="Unassembled WGS sequence"/>
</dbReference>
<accession>A0A2P5TJD6</accession>
<proteinExistence type="predicted"/>
<keyword evidence="3" id="KW-1185">Reference proteome</keyword>